<name>A0A0F9YFL4_9BACT</name>
<comment type="caution">
    <text evidence="1">The sequence shown here is derived from an EMBL/GenBank/DDBJ whole genome shotgun (WGS) entry which is preliminary data.</text>
</comment>
<sequence>MKSPIVIHGKVSSEGSSIKKILSVYISEKKMILKNMISFIFIFLPLRKKKNGKNINPFHFYNRDFDLLFDLKWGL</sequence>
<organism evidence="1 2">
    <name type="scientific">Candidatus Nomurabacteria bacterium GW2011_GWF1_31_48</name>
    <dbReference type="NCBI Taxonomy" id="1618767"/>
    <lineage>
        <taxon>Bacteria</taxon>
        <taxon>Candidatus Nomuraibacteriota</taxon>
    </lineage>
</organism>
<gene>
    <name evidence="1" type="ORF">UR19_C0002G0040</name>
</gene>
<dbReference type="AlphaFoldDB" id="A0A0F9YFL4"/>
<dbReference type="Proteomes" id="UP000034934">
    <property type="component" value="Unassembled WGS sequence"/>
</dbReference>
<accession>A0A0F9YFL4</accession>
<proteinExistence type="predicted"/>
<protein>
    <submittedName>
        <fullName evidence="1">Uncharacterized protein</fullName>
    </submittedName>
</protein>
<evidence type="ECO:0000313" key="2">
    <source>
        <dbReference type="Proteomes" id="UP000034934"/>
    </source>
</evidence>
<reference evidence="1 2" key="1">
    <citation type="journal article" date="2015" name="Nature">
        <title>rRNA introns, odd ribosomes, and small enigmatic genomes across a large radiation of phyla.</title>
        <authorList>
            <person name="Brown C.T."/>
            <person name="Hug L.A."/>
            <person name="Thomas B.C."/>
            <person name="Sharon I."/>
            <person name="Castelle C.J."/>
            <person name="Singh A."/>
            <person name="Wilkins M.J."/>
            <person name="Williams K.H."/>
            <person name="Banfield J.F."/>
        </authorList>
    </citation>
    <scope>NUCLEOTIDE SEQUENCE [LARGE SCALE GENOMIC DNA]</scope>
</reference>
<dbReference type="EMBL" id="LBOG01000002">
    <property type="protein sequence ID" value="KKP30519.1"/>
    <property type="molecule type" value="Genomic_DNA"/>
</dbReference>
<evidence type="ECO:0000313" key="1">
    <source>
        <dbReference type="EMBL" id="KKP30519.1"/>
    </source>
</evidence>